<dbReference type="PANTHER" id="PTHR43617">
    <property type="entry name" value="L-AMINO ACID N-ACETYLTRANSFERASE"/>
    <property type="match status" value="1"/>
</dbReference>
<organism evidence="2 3">
    <name type="scientific">Polyrhizophydium stewartii</name>
    <dbReference type="NCBI Taxonomy" id="2732419"/>
    <lineage>
        <taxon>Eukaryota</taxon>
        <taxon>Fungi</taxon>
        <taxon>Fungi incertae sedis</taxon>
        <taxon>Chytridiomycota</taxon>
        <taxon>Chytridiomycota incertae sedis</taxon>
        <taxon>Chytridiomycetes</taxon>
        <taxon>Rhizophydiales</taxon>
        <taxon>Rhizophydiales incertae sedis</taxon>
        <taxon>Polyrhizophydium</taxon>
    </lineage>
</organism>
<keyword evidence="3" id="KW-1185">Reference proteome</keyword>
<dbReference type="Pfam" id="PF00583">
    <property type="entry name" value="Acetyltransf_1"/>
    <property type="match status" value="1"/>
</dbReference>
<feature type="domain" description="N-acetyltransferase" evidence="1">
    <location>
        <begin position="11"/>
        <end position="183"/>
    </location>
</feature>
<comment type="caution">
    <text evidence="2">The sequence shown here is derived from an EMBL/GenBank/DDBJ whole genome shotgun (WGS) entry which is preliminary data.</text>
</comment>
<dbReference type="Proteomes" id="UP001527925">
    <property type="component" value="Unassembled WGS sequence"/>
</dbReference>
<dbReference type="EMBL" id="JADGIZ020000041">
    <property type="protein sequence ID" value="KAL2913790.1"/>
    <property type="molecule type" value="Genomic_DNA"/>
</dbReference>
<proteinExistence type="predicted"/>
<reference evidence="2 3" key="1">
    <citation type="submission" date="2023-09" db="EMBL/GenBank/DDBJ databases">
        <title>Pangenome analysis of Batrachochytrium dendrobatidis and related Chytrids.</title>
        <authorList>
            <person name="Yacoub M.N."/>
            <person name="Stajich J.E."/>
            <person name="James T.Y."/>
        </authorList>
    </citation>
    <scope>NUCLEOTIDE SEQUENCE [LARGE SCALE GENOMIC DNA]</scope>
    <source>
        <strain evidence="2 3">JEL0888</strain>
    </source>
</reference>
<dbReference type="InterPro" id="IPR000182">
    <property type="entry name" value="GNAT_dom"/>
</dbReference>
<dbReference type="SUPFAM" id="SSF55729">
    <property type="entry name" value="Acyl-CoA N-acyltransferases (Nat)"/>
    <property type="match status" value="1"/>
</dbReference>
<accession>A0ABR4N2S6</accession>
<dbReference type="PANTHER" id="PTHR43617:SF9">
    <property type="entry name" value="GNAT FAMILY ACETYLTRANSFERASE"/>
    <property type="match status" value="1"/>
</dbReference>
<protein>
    <recommendedName>
        <fullName evidence="1">N-acetyltransferase domain-containing protein</fullName>
    </recommendedName>
</protein>
<sequence>MAASTKAKTNYRVREALTADGPALVPIINAAYRGNGGWTTEADLVAGVRIDIDRITTAIESPNVIVLVIEDADEDKLIGSMEIEHYDADTRAPLYDGRTTDAVLLGLFAIEPAYQSRGAGSFLLDATLELARKLGKKRAFIWVIHIRTEMIAWYSKRGFTKTGHAVEFVDPKRLKVQDANFAEFVLDL</sequence>
<evidence type="ECO:0000313" key="2">
    <source>
        <dbReference type="EMBL" id="KAL2913790.1"/>
    </source>
</evidence>
<dbReference type="InterPro" id="IPR050276">
    <property type="entry name" value="MshD_Acetyltransferase"/>
</dbReference>
<name>A0ABR4N2S6_9FUNG</name>
<dbReference type="PROSITE" id="PS51186">
    <property type="entry name" value="GNAT"/>
    <property type="match status" value="1"/>
</dbReference>
<evidence type="ECO:0000313" key="3">
    <source>
        <dbReference type="Proteomes" id="UP001527925"/>
    </source>
</evidence>
<dbReference type="CDD" id="cd04301">
    <property type="entry name" value="NAT_SF"/>
    <property type="match status" value="1"/>
</dbReference>
<gene>
    <name evidence="2" type="ORF">HK105_206669</name>
</gene>
<evidence type="ECO:0000259" key="1">
    <source>
        <dbReference type="PROSITE" id="PS51186"/>
    </source>
</evidence>
<dbReference type="InterPro" id="IPR016181">
    <property type="entry name" value="Acyl_CoA_acyltransferase"/>
</dbReference>
<dbReference type="Gene3D" id="3.40.630.30">
    <property type="match status" value="1"/>
</dbReference>